<dbReference type="Pfam" id="PF00582">
    <property type="entry name" value="Usp"/>
    <property type="match status" value="1"/>
</dbReference>
<dbReference type="Proteomes" id="UP000051298">
    <property type="component" value="Unassembled WGS sequence"/>
</dbReference>
<dbReference type="PANTHER" id="PTHR46268:SF6">
    <property type="entry name" value="UNIVERSAL STRESS PROTEIN UP12"/>
    <property type="match status" value="1"/>
</dbReference>
<proteinExistence type="inferred from homology"/>
<comment type="similarity">
    <text evidence="1">Belongs to the universal stress protein A family.</text>
</comment>
<dbReference type="STRING" id="266809.PM03_07440"/>
<dbReference type="SUPFAM" id="SSF52402">
    <property type="entry name" value="Adenine nucleotide alpha hydrolases-like"/>
    <property type="match status" value="1"/>
</dbReference>
<evidence type="ECO:0000313" key="3">
    <source>
        <dbReference type="EMBL" id="CUH59158.1"/>
    </source>
</evidence>
<organism evidence="3 4">
    <name type="scientific">Thalassobacter stenotrophicus</name>
    <dbReference type="NCBI Taxonomy" id="266809"/>
    <lineage>
        <taxon>Bacteria</taxon>
        <taxon>Pseudomonadati</taxon>
        <taxon>Pseudomonadota</taxon>
        <taxon>Alphaproteobacteria</taxon>
        <taxon>Rhodobacterales</taxon>
        <taxon>Roseobacteraceae</taxon>
        <taxon>Thalassobacter</taxon>
    </lineage>
</organism>
<evidence type="ECO:0000256" key="1">
    <source>
        <dbReference type="ARBA" id="ARBA00008791"/>
    </source>
</evidence>
<gene>
    <name evidence="3" type="primary">uspF_1</name>
    <name evidence="3" type="ORF">THS5294_00441</name>
</gene>
<sequence>MFKTVLIAVDVSEEAETQRILSAAKALTADWDCALHVINVVPSVGMAVVGSFLSDDFEARSKEAAHVQLMEAIADANLNARTHVLTGKVYDMILTEAEALGADLILVGSHQPELQDFLLGANAARIVRHAKASVLVLRD</sequence>
<evidence type="ECO:0000259" key="2">
    <source>
        <dbReference type="Pfam" id="PF00582"/>
    </source>
</evidence>
<evidence type="ECO:0000313" key="4">
    <source>
        <dbReference type="Proteomes" id="UP000051298"/>
    </source>
</evidence>
<dbReference type="PANTHER" id="PTHR46268">
    <property type="entry name" value="STRESS RESPONSE PROTEIN NHAX"/>
    <property type="match status" value="1"/>
</dbReference>
<dbReference type="Gene3D" id="3.40.50.620">
    <property type="entry name" value="HUPs"/>
    <property type="match status" value="1"/>
</dbReference>
<dbReference type="InterPro" id="IPR006016">
    <property type="entry name" value="UspA"/>
</dbReference>
<accession>A0A0P1EWE4</accession>
<dbReference type="PRINTS" id="PR01438">
    <property type="entry name" value="UNVRSLSTRESS"/>
</dbReference>
<protein>
    <submittedName>
        <fullName evidence="3">Universal stress protein F</fullName>
    </submittedName>
</protein>
<name>A0A0P1EWE4_9RHOB</name>
<feature type="domain" description="UspA" evidence="2">
    <location>
        <begin position="1"/>
        <end position="138"/>
    </location>
</feature>
<reference evidence="3 4" key="1">
    <citation type="submission" date="2015-09" db="EMBL/GenBank/DDBJ databases">
        <authorList>
            <consortium name="Swine Surveillance"/>
        </authorList>
    </citation>
    <scope>NUCLEOTIDE SEQUENCE [LARGE SCALE GENOMIC DNA]</scope>
    <source>
        <strain evidence="3 4">CECT 5294</strain>
    </source>
</reference>
<dbReference type="InterPro" id="IPR014729">
    <property type="entry name" value="Rossmann-like_a/b/a_fold"/>
</dbReference>
<dbReference type="CDD" id="cd00293">
    <property type="entry name" value="USP-like"/>
    <property type="match status" value="1"/>
</dbReference>
<dbReference type="eggNOG" id="COG0589">
    <property type="taxonomic scope" value="Bacteria"/>
</dbReference>
<dbReference type="RefSeq" id="WP_058122457.1">
    <property type="nucleotide sequence ID" value="NZ_CYRX01000009.1"/>
</dbReference>
<dbReference type="InterPro" id="IPR006015">
    <property type="entry name" value="Universal_stress_UspA"/>
</dbReference>
<dbReference type="EMBL" id="CYRX01000009">
    <property type="protein sequence ID" value="CUH59158.1"/>
    <property type="molecule type" value="Genomic_DNA"/>
</dbReference>
<dbReference type="AlphaFoldDB" id="A0A0P1EWE4"/>